<accession>A0ABT7NNE1</accession>
<dbReference type="InterPro" id="IPR053135">
    <property type="entry name" value="AKR2_Oxidoreductase"/>
</dbReference>
<dbReference type="CDD" id="cd19086">
    <property type="entry name" value="AKR_AKR11C1"/>
    <property type="match status" value="1"/>
</dbReference>
<evidence type="ECO:0000259" key="1">
    <source>
        <dbReference type="Pfam" id="PF00248"/>
    </source>
</evidence>
<evidence type="ECO:0000313" key="3">
    <source>
        <dbReference type="Proteomes" id="UP001170954"/>
    </source>
</evidence>
<dbReference type="InterPro" id="IPR020471">
    <property type="entry name" value="AKR"/>
</dbReference>
<name>A0ABT7NNE1_9SPHI</name>
<dbReference type="Proteomes" id="UP001170954">
    <property type="component" value="Unassembled WGS sequence"/>
</dbReference>
<dbReference type="InterPro" id="IPR036812">
    <property type="entry name" value="NAD(P)_OxRdtase_dom_sf"/>
</dbReference>
<dbReference type="RefSeq" id="WP_286651409.1">
    <property type="nucleotide sequence ID" value="NZ_JACAGK010000027.1"/>
</dbReference>
<protein>
    <submittedName>
        <fullName evidence="2">Aldo/keto reductase</fullName>
    </submittedName>
</protein>
<proteinExistence type="predicted"/>
<dbReference type="EMBL" id="JACAGK010000027">
    <property type="protein sequence ID" value="MDM1048696.1"/>
    <property type="molecule type" value="Genomic_DNA"/>
</dbReference>
<gene>
    <name evidence="2" type="ORF">HX018_10635</name>
</gene>
<keyword evidence="3" id="KW-1185">Reference proteome</keyword>
<dbReference type="PANTHER" id="PTHR43312">
    <property type="entry name" value="D-THREO-ALDOSE 1-DEHYDROGENASE"/>
    <property type="match status" value="1"/>
</dbReference>
<dbReference type="SUPFAM" id="SSF51430">
    <property type="entry name" value="NAD(P)-linked oxidoreductase"/>
    <property type="match status" value="1"/>
</dbReference>
<dbReference type="PANTHER" id="PTHR43312:SF1">
    <property type="entry name" value="NADP-DEPENDENT OXIDOREDUCTASE DOMAIN-CONTAINING PROTEIN"/>
    <property type="match status" value="1"/>
</dbReference>
<dbReference type="Pfam" id="PF00248">
    <property type="entry name" value="Aldo_ket_red"/>
    <property type="match status" value="1"/>
</dbReference>
<sequence>MQYKYLGNTGLKVSEVAFGGVEIGMPYGLKMSQAKHMLQKQDAIKLLHHALDQGITLFDTARLYGESENIMGEAFQGIRQQIVLASKCRHFRNPDGTLPDKFALKHIVRQSIHESLNALKTDYIDVFMMHHADLEMLEIDEIYEIFTVLQKEGLIRYPGISVYEVEETKLALDKGFWKVIQLPFNLMDQKQGIHFKQAYEQGVGIIGRSVLMRGLLTDKSFQLHPELRAVQDHILKYRQLFNSEIDNLVALAMKFAASFPEISSVLVGFDKIKFVDYALEIFNSKYLNEEQVALAKSLSYPDQGFLNLAQWDNNGWL</sequence>
<organism evidence="2 3">
    <name type="scientific">Sphingobacterium hotanense</name>
    <dbReference type="NCBI Taxonomy" id="649196"/>
    <lineage>
        <taxon>Bacteria</taxon>
        <taxon>Pseudomonadati</taxon>
        <taxon>Bacteroidota</taxon>
        <taxon>Sphingobacteriia</taxon>
        <taxon>Sphingobacteriales</taxon>
        <taxon>Sphingobacteriaceae</taxon>
        <taxon>Sphingobacterium</taxon>
    </lineage>
</organism>
<comment type="caution">
    <text evidence="2">The sequence shown here is derived from an EMBL/GenBank/DDBJ whole genome shotgun (WGS) entry which is preliminary data.</text>
</comment>
<evidence type="ECO:0000313" key="2">
    <source>
        <dbReference type="EMBL" id="MDM1048696.1"/>
    </source>
</evidence>
<dbReference type="PRINTS" id="PR00069">
    <property type="entry name" value="ALDKETRDTASE"/>
</dbReference>
<dbReference type="Gene3D" id="3.20.20.100">
    <property type="entry name" value="NADP-dependent oxidoreductase domain"/>
    <property type="match status" value="1"/>
</dbReference>
<reference evidence="2" key="1">
    <citation type="submission" date="2020-06" db="EMBL/GenBank/DDBJ databases">
        <authorList>
            <person name="Dong N."/>
        </authorList>
    </citation>
    <scope>NUCLEOTIDE SEQUENCE</scope>
    <source>
        <strain evidence="2">R1692</strain>
    </source>
</reference>
<feature type="domain" description="NADP-dependent oxidoreductase" evidence="1">
    <location>
        <begin position="35"/>
        <end position="297"/>
    </location>
</feature>
<dbReference type="InterPro" id="IPR023210">
    <property type="entry name" value="NADP_OxRdtase_dom"/>
</dbReference>
<reference evidence="2" key="2">
    <citation type="journal article" date="2022" name="Sci. Total Environ.">
        <title>Prevalence, transmission, and molecular epidemiology of tet(X)-positive bacteria among humans, animals, and environmental niches in China: An epidemiological, and genomic-based study.</title>
        <authorList>
            <person name="Dong N."/>
            <person name="Zeng Y."/>
            <person name="Cai C."/>
            <person name="Sun C."/>
            <person name="Lu J."/>
            <person name="Liu C."/>
            <person name="Zhou H."/>
            <person name="Sun Q."/>
            <person name="Shu L."/>
            <person name="Wang H."/>
            <person name="Wang Y."/>
            <person name="Wang S."/>
            <person name="Wu C."/>
            <person name="Chan E.W."/>
            <person name="Chen G."/>
            <person name="Shen Z."/>
            <person name="Chen S."/>
            <person name="Zhang R."/>
        </authorList>
    </citation>
    <scope>NUCLEOTIDE SEQUENCE</scope>
    <source>
        <strain evidence="2">R1692</strain>
    </source>
</reference>